<dbReference type="EMBL" id="PCYL01000005">
    <property type="protein sequence ID" value="PIR47165.1"/>
    <property type="molecule type" value="Genomic_DNA"/>
</dbReference>
<gene>
    <name evidence="5" type="primary">rpsI</name>
    <name evidence="7" type="ORF">COV07_00635</name>
</gene>
<dbReference type="SUPFAM" id="SSF54211">
    <property type="entry name" value="Ribosomal protein S5 domain 2-like"/>
    <property type="match status" value="1"/>
</dbReference>
<evidence type="ECO:0000256" key="5">
    <source>
        <dbReference type="HAMAP-Rule" id="MF_00532"/>
    </source>
</evidence>
<dbReference type="Pfam" id="PF00380">
    <property type="entry name" value="Ribosomal_S9"/>
    <property type="match status" value="1"/>
</dbReference>
<keyword evidence="3 5" id="KW-0687">Ribonucleoprotein</keyword>
<accession>A0A2H0RN41</accession>
<dbReference type="GO" id="GO:0005737">
    <property type="term" value="C:cytoplasm"/>
    <property type="evidence" value="ECO:0007669"/>
    <property type="project" value="UniProtKB-ARBA"/>
</dbReference>
<dbReference type="AlphaFoldDB" id="A0A2H0RN41"/>
<dbReference type="PROSITE" id="PS00360">
    <property type="entry name" value="RIBOSOMAL_S9"/>
    <property type="match status" value="1"/>
</dbReference>
<protein>
    <recommendedName>
        <fullName evidence="4 5">Small ribosomal subunit protein uS9</fullName>
    </recommendedName>
</protein>
<comment type="caution">
    <text evidence="7">The sequence shown here is derived from an EMBL/GenBank/DDBJ whole genome shotgun (WGS) entry which is preliminary data.</text>
</comment>
<name>A0A2H0RN41_9BACT</name>
<evidence type="ECO:0000256" key="2">
    <source>
        <dbReference type="ARBA" id="ARBA00022980"/>
    </source>
</evidence>
<evidence type="ECO:0000256" key="1">
    <source>
        <dbReference type="ARBA" id="ARBA00005251"/>
    </source>
</evidence>
<dbReference type="GO" id="GO:0006412">
    <property type="term" value="P:translation"/>
    <property type="evidence" value="ECO:0007669"/>
    <property type="project" value="UniProtKB-UniRule"/>
</dbReference>
<dbReference type="GO" id="GO:0003735">
    <property type="term" value="F:structural constituent of ribosome"/>
    <property type="evidence" value="ECO:0007669"/>
    <property type="project" value="InterPro"/>
</dbReference>
<dbReference type="InterPro" id="IPR000754">
    <property type="entry name" value="Ribosomal_uS9"/>
</dbReference>
<keyword evidence="2 5" id="KW-0689">Ribosomal protein</keyword>
<evidence type="ECO:0000256" key="4">
    <source>
        <dbReference type="ARBA" id="ARBA00035259"/>
    </source>
</evidence>
<proteinExistence type="inferred from homology"/>
<dbReference type="PANTHER" id="PTHR21569:SF1">
    <property type="entry name" value="SMALL RIBOSOMAL SUBUNIT PROTEIN US9M"/>
    <property type="match status" value="1"/>
</dbReference>
<dbReference type="HAMAP" id="MF_00532_B">
    <property type="entry name" value="Ribosomal_uS9_B"/>
    <property type="match status" value="1"/>
</dbReference>
<dbReference type="PANTHER" id="PTHR21569">
    <property type="entry name" value="RIBOSOMAL PROTEIN S9"/>
    <property type="match status" value="1"/>
</dbReference>
<dbReference type="InterPro" id="IPR020574">
    <property type="entry name" value="Ribosomal_uS9_CS"/>
</dbReference>
<comment type="similarity">
    <text evidence="1 5 6">Belongs to the universal ribosomal protein uS9 family.</text>
</comment>
<evidence type="ECO:0000256" key="3">
    <source>
        <dbReference type="ARBA" id="ARBA00023274"/>
    </source>
</evidence>
<reference evidence="7 8" key="1">
    <citation type="submission" date="2017-09" db="EMBL/GenBank/DDBJ databases">
        <title>Depth-based differentiation of microbial function through sediment-hosted aquifers and enrichment of novel symbionts in the deep terrestrial subsurface.</title>
        <authorList>
            <person name="Probst A.J."/>
            <person name="Ladd B."/>
            <person name="Jarett J.K."/>
            <person name="Geller-Mcgrath D.E."/>
            <person name="Sieber C.M."/>
            <person name="Emerson J.B."/>
            <person name="Anantharaman K."/>
            <person name="Thomas B.C."/>
            <person name="Malmstrom R."/>
            <person name="Stieglmeier M."/>
            <person name="Klingl A."/>
            <person name="Woyke T."/>
            <person name="Ryan C.M."/>
            <person name="Banfield J.F."/>
        </authorList>
    </citation>
    <scope>NUCLEOTIDE SEQUENCE [LARGE SCALE GENOMIC DNA]</scope>
    <source>
        <strain evidence="7">CG10_big_fil_rev_8_21_14_0_10_45_14</strain>
    </source>
</reference>
<evidence type="ECO:0000256" key="6">
    <source>
        <dbReference type="RuleBase" id="RU003815"/>
    </source>
</evidence>
<dbReference type="Proteomes" id="UP000230833">
    <property type="component" value="Unassembled WGS sequence"/>
</dbReference>
<dbReference type="InterPro" id="IPR020568">
    <property type="entry name" value="Ribosomal_Su5_D2-typ_SF"/>
</dbReference>
<sequence length="137" mass="15092">MPTPTKVEKTKYIEGIGRRKCAVARVRIVESSKESFVVNGVSLDDYFKTQTGRNTSRAPLKIAVNKKPGVSVVVRGGGIASQAEAISLGLARALQKSESELRAPLKKAGLLSRDSRIKERRKFGLKKARKSPQWSKR</sequence>
<dbReference type="GO" id="GO:0003723">
    <property type="term" value="F:RNA binding"/>
    <property type="evidence" value="ECO:0007669"/>
    <property type="project" value="TreeGrafter"/>
</dbReference>
<evidence type="ECO:0000313" key="8">
    <source>
        <dbReference type="Proteomes" id="UP000230833"/>
    </source>
</evidence>
<dbReference type="GO" id="GO:0015935">
    <property type="term" value="C:small ribosomal subunit"/>
    <property type="evidence" value="ECO:0007669"/>
    <property type="project" value="TreeGrafter"/>
</dbReference>
<dbReference type="NCBIfam" id="NF001099">
    <property type="entry name" value="PRK00132.1"/>
    <property type="match status" value="1"/>
</dbReference>
<dbReference type="InterPro" id="IPR014721">
    <property type="entry name" value="Ribsml_uS5_D2-typ_fold_subgr"/>
</dbReference>
<evidence type="ECO:0000313" key="7">
    <source>
        <dbReference type="EMBL" id="PIR47165.1"/>
    </source>
</evidence>
<dbReference type="Gene3D" id="3.30.230.10">
    <property type="match status" value="1"/>
</dbReference>
<dbReference type="InterPro" id="IPR023035">
    <property type="entry name" value="Ribosomal_uS9_bac/plastid"/>
</dbReference>
<organism evidence="7 8">
    <name type="scientific">Candidatus Vogelbacteria bacterium CG10_big_fil_rev_8_21_14_0_10_45_14</name>
    <dbReference type="NCBI Taxonomy" id="1975042"/>
    <lineage>
        <taxon>Bacteria</taxon>
        <taxon>Candidatus Vogeliibacteriota</taxon>
    </lineage>
</organism>